<sequence>MTLDHTDQLTAANPAAQPILSSATRALGRLAELGEPVDPTLREAVTALAERPDADLADELLRLLAPHLLLELTVGRHGPETLVQHGEPARLVQGGWNSFLLCAVNPGGLEATFSVSGGGSDVTRASGMVTRPYLPDRIEHAATIRDKWWYELKLDGPGALTGRELEFFVISLHSRDAGRRAAPITVSRTGRPNDGTAGDSWTQTQRRRLWTVGSASVDVEVDAVPAHDVVLDVRDADGRTCVASIIAKDDLGRVYPNRGLRLAPDMFFQDQVYRSSGEILQLPAGEYAITAWRGPEYRPVTTRFTVDSAGPAPLAVQLDRWIDPAARGYYSGDPHIHGGGCSHYSQPTEGVSPETMIRHARGEAIWVSSVLTWGPCYYYQKQFFTGRSISPPAILEHPSHQEANGVTWQPQPTQTDRESVLRYDVEISGFPSSHSGHLILLGLTDQDYPGTSVLEDWPSWNLPIHQWAQAQGAFTGFAHCGLGMATPSRELPNFDLPPFSSIGSNELVVDVPHGAADFIAGAEFGLAAEMNVWYHLLNTGFRTLMLGETDFPCVSDERPGIGRTYVSLPEPPAGDRALEAWIDGLRTRSSYFGDGRSHAFDVALDGDQSREQRRSAAGPVRLTATVAALLPEQRPEPSVPDFDYDLAPAELTVASDGSSDWDASAWHLEWARIGDTRTVAVEAVVNGQAVARQEIVADGTEQEVSFDLELERSSWVALRLLPSLHTSPVFVEIAGRPIRASRRSAQWLHDCVDQLWEVKHGFIRPAERPAARLAYDQAQAVYAERRDESEVD</sequence>
<dbReference type="Proteomes" id="UP000569914">
    <property type="component" value="Unassembled WGS sequence"/>
</dbReference>
<dbReference type="NCBIfam" id="NF038032">
    <property type="entry name" value="CehA_McbA_metalo"/>
    <property type="match status" value="1"/>
</dbReference>
<dbReference type="RefSeq" id="WP_179757526.1">
    <property type="nucleotide sequence ID" value="NZ_JACCBU010000001.1"/>
</dbReference>
<protein>
    <recommendedName>
        <fullName evidence="3">Secreted protein</fullName>
    </recommendedName>
</protein>
<keyword evidence="2" id="KW-1185">Reference proteome</keyword>
<gene>
    <name evidence="1" type="ORF">BKA15_006270</name>
</gene>
<organism evidence="1 2">
    <name type="scientific">Microlunatus parietis</name>
    <dbReference type="NCBI Taxonomy" id="682979"/>
    <lineage>
        <taxon>Bacteria</taxon>
        <taxon>Bacillati</taxon>
        <taxon>Actinomycetota</taxon>
        <taxon>Actinomycetes</taxon>
        <taxon>Propionibacteriales</taxon>
        <taxon>Propionibacteriaceae</taxon>
        <taxon>Microlunatus</taxon>
    </lineage>
</organism>
<comment type="caution">
    <text evidence="1">The sequence shown here is derived from an EMBL/GenBank/DDBJ whole genome shotgun (WGS) entry which is preliminary data.</text>
</comment>
<evidence type="ECO:0000313" key="2">
    <source>
        <dbReference type="Proteomes" id="UP000569914"/>
    </source>
</evidence>
<reference evidence="1 2" key="1">
    <citation type="submission" date="2020-07" db="EMBL/GenBank/DDBJ databases">
        <title>Sequencing the genomes of 1000 actinobacteria strains.</title>
        <authorList>
            <person name="Klenk H.-P."/>
        </authorList>
    </citation>
    <scope>NUCLEOTIDE SEQUENCE [LARGE SCALE GENOMIC DNA]</scope>
    <source>
        <strain evidence="1 2">DSM 22083</strain>
    </source>
</reference>
<proteinExistence type="predicted"/>
<accession>A0A7Y9LG99</accession>
<dbReference type="AlphaFoldDB" id="A0A7Y9LG99"/>
<evidence type="ECO:0000313" key="1">
    <source>
        <dbReference type="EMBL" id="NYE74941.1"/>
    </source>
</evidence>
<evidence type="ECO:0008006" key="3">
    <source>
        <dbReference type="Google" id="ProtNLM"/>
    </source>
</evidence>
<name>A0A7Y9LG99_9ACTN</name>
<dbReference type="EMBL" id="JACCBU010000001">
    <property type="protein sequence ID" value="NYE74941.1"/>
    <property type="molecule type" value="Genomic_DNA"/>
</dbReference>